<feature type="transmembrane region" description="Helical" evidence="1">
    <location>
        <begin position="101"/>
        <end position="120"/>
    </location>
</feature>
<keyword evidence="3" id="KW-1185">Reference proteome</keyword>
<keyword evidence="1" id="KW-0472">Membrane</keyword>
<protein>
    <recommendedName>
        <fullName evidence="4">Methyltransferase domain-containing protein</fullName>
    </recommendedName>
</protein>
<dbReference type="EMBL" id="JADNRY010000020">
    <property type="protein sequence ID" value="KAF9073088.1"/>
    <property type="molecule type" value="Genomic_DNA"/>
</dbReference>
<evidence type="ECO:0000256" key="1">
    <source>
        <dbReference type="SAM" id="Phobius"/>
    </source>
</evidence>
<reference evidence="2" key="1">
    <citation type="submission" date="2020-11" db="EMBL/GenBank/DDBJ databases">
        <authorList>
            <consortium name="DOE Joint Genome Institute"/>
            <person name="Ahrendt S."/>
            <person name="Riley R."/>
            <person name="Andreopoulos W."/>
            <person name="Labutti K."/>
            <person name="Pangilinan J."/>
            <person name="Ruiz-Duenas F.J."/>
            <person name="Barrasa J.M."/>
            <person name="Sanchez-Garcia M."/>
            <person name="Camarero S."/>
            <person name="Miyauchi S."/>
            <person name="Serrano A."/>
            <person name="Linde D."/>
            <person name="Babiker R."/>
            <person name="Drula E."/>
            <person name="Ayuso-Fernandez I."/>
            <person name="Pacheco R."/>
            <person name="Padilla G."/>
            <person name="Ferreira P."/>
            <person name="Barriuso J."/>
            <person name="Kellner H."/>
            <person name="Castanera R."/>
            <person name="Alfaro M."/>
            <person name="Ramirez L."/>
            <person name="Pisabarro A.G."/>
            <person name="Kuo A."/>
            <person name="Tritt A."/>
            <person name="Lipzen A."/>
            <person name="He G."/>
            <person name="Yan M."/>
            <person name="Ng V."/>
            <person name="Cullen D."/>
            <person name="Martin F."/>
            <person name="Rosso M.-N."/>
            <person name="Henrissat B."/>
            <person name="Hibbett D."/>
            <person name="Martinez A.T."/>
            <person name="Grigoriev I.V."/>
        </authorList>
    </citation>
    <scope>NUCLEOTIDE SEQUENCE</scope>
    <source>
        <strain evidence="2">AH 40177</strain>
    </source>
</reference>
<dbReference type="Gene3D" id="3.40.50.150">
    <property type="entry name" value="Vaccinia Virus protein VP39"/>
    <property type="match status" value="1"/>
</dbReference>
<evidence type="ECO:0000313" key="2">
    <source>
        <dbReference type="EMBL" id="KAF9073088.1"/>
    </source>
</evidence>
<comment type="caution">
    <text evidence="2">The sequence shown here is derived from an EMBL/GenBank/DDBJ whole genome shotgun (WGS) entry which is preliminary data.</text>
</comment>
<evidence type="ECO:0000313" key="3">
    <source>
        <dbReference type="Proteomes" id="UP000772434"/>
    </source>
</evidence>
<keyword evidence="1" id="KW-0812">Transmembrane</keyword>
<gene>
    <name evidence="2" type="ORF">BDP27DRAFT_1445258</name>
</gene>
<feature type="transmembrane region" description="Helical" evidence="1">
    <location>
        <begin position="68"/>
        <end position="89"/>
    </location>
</feature>
<dbReference type="SUPFAM" id="SSF53335">
    <property type="entry name" value="S-adenosyl-L-methionine-dependent methyltransferases"/>
    <property type="match status" value="1"/>
</dbReference>
<name>A0A9P5Q049_9AGAR</name>
<accession>A0A9P5Q049</accession>
<evidence type="ECO:0008006" key="4">
    <source>
        <dbReference type="Google" id="ProtNLM"/>
    </source>
</evidence>
<dbReference type="InterPro" id="IPR029063">
    <property type="entry name" value="SAM-dependent_MTases_sf"/>
</dbReference>
<proteinExistence type="predicted"/>
<dbReference type="AlphaFoldDB" id="A0A9P5Q049"/>
<dbReference type="OrthoDB" id="184880at2759"/>
<dbReference type="Gene3D" id="1.20.120.1780">
    <property type="entry name" value="UbiA prenyltransferase"/>
    <property type="match status" value="1"/>
</dbReference>
<organism evidence="2 3">
    <name type="scientific">Rhodocollybia butyracea</name>
    <dbReference type="NCBI Taxonomy" id="206335"/>
    <lineage>
        <taxon>Eukaryota</taxon>
        <taxon>Fungi</taxon>
        <taxon>Dikarya</taxon>
        <taxon>Basidiomycota</taxon>
        <taxon>Agaricomycotina</taxon>
        <taxon>Agaricomycetes</taxon>
        <taxon>Agaricomycetidae</taxon>
        <taxon>Agaricales</taxon>
        <taxon>Marasmiineae</taxon>
        <taxon>Omphalotaceae</taxon>
        <taxon>Rhodocollybia</taxon>
    </lineage>
</organism>
<dbReference type="Proteomes" id="UP000772434">
    <property type="component" value="Unassembled WGS sequence"/>
</dbReference>
<keyword evidence="1" id="KW-1133">Transmembrane helix</keyword>
<sequence length="374" mass="41860">MATGTWALLGGSWKAIAPLTPRTEHFILTISLWAGVLTSIQDLRDMKGDAAVGRQTLPLVLGSSRCRWTITFFLTPASLLVLWGGYRVMNDKGSYHDHKTYMIYSYTFCLILAVTALEGLDWGDNVTTIFKLNLLHRIITKAFGDQLALAPITLRTNDRVLESGAGTGIWAQEFSAFHSQNNVLLDIECIDISDKQFPREYPSNIHFSIPLLIVAMNDARWITAIDQLYDVLKPGACIELVEIGVKGYGFGVGPNSKRLESLVLSLYASKGVVTDLEVYLPKLLAKKGFIDIHREDRKVYIRESVDNDGLNRLKQFHDLWMGIKTPVLTSGGFGIVGSDNEFDQLLEGCLKEWKESDKAYNTYYSIVARKPVED</sequence>